<reference evidence="2" key="1">
    <citation type="journal article" date="2014" name="Genome Biol.">
        <title>Transcriptome and methylome profiling reveals relics of genome dominance in the mesopolyploid Brassica oleracea.</title>
        <authorList>
            <person name="Parkin I.A."/>
            <person name="Koh C."/>
            <person name="Tang H."/>
            <person name="Robinson S.J."/>
            <person name="Kagale S."/>
            <person name="Clarke W.E."/>
            <person name="Town C.D."/>
            <person name="Nixon J."/>
            <person name="Krishnakumar V."/>
            <person name="Bidwell S.L."/>
            <person name="Denoeud F."/>
            <person name="Belcram H."/>
            <person name="Links M.G."/>
            <person name="Just J."/>
            <person name="Clarke C."/>
            <person name="Bender T."/>
            <person name="Huebert T."/>
            <person name="Mason A.S."/>
            <person name="Pires J.C."/>
            <person name="Barker G."/>
            <person name="Moore J."/>
            <person name="Walley P.G."/>
            <person name="Manoli S."/>
            <person name="Batley J."/>
            <person name="Edwards D."/>
            <person name="Nelson M.N."/>
            <person name="Wang X."/>
            <person name="Paterson A.H."/>
            <person name="King G."/>
            <person name="Bancroft I."/>
            <person name="Chalhoub B."/>
            <person name="Sharpe A.G."/>
        </authorList>
    </citation>
    <scope>NUCLEOTIDE SEQUENCE [LARGE SCALE GENOMIC DNA]</scope>
    <source>
        <strain evidence="2">cv. TO1000</strain>
    </source>
</reference>
<dbReference type="GO" id="GO:0009098">
    <property type="term" value="P:L-leucine biosynthetic process"/>
    <property type="evidence" value="ECO:0007669"/>
    <property type="project" value="TreeGrafter"/>
</dbReference>
<dbReference type="InterPro" id="IPR000891">
    <property type="entry name" value="PYR_CT"/>
</dbReference>
<dbReference type="InterPro" id="IPR013785">
    <property type="entry name" value="Aldolase_TIM"/>
</dbReference>
<dbReference type="PANTHER" id="PTHR10277">
    <property type="entry name" value="HOMOCITRATE SYNTHASE-RELATED"/>
    <property type="match status" value="1"/>
</dbReference>
<protein>
    <recommendedName>
        <fullName evidence="1">Pyruvate carboxyltransferase domain-containing protein</fullName>
    </recommendedName>
</protein>
<dbReference type="SUPFAM" id="SSF51569">
    <property type="entry name" value="Aldolase"/>
    <property type="match status" value="1"/>
</dbReference>
<dbReference type="InterPro" id="IPR050073">
    <property type="entry name" value="2-IPM_HCS-like"/>
</dbReference>
<dbReference type="GO" id="GO:0009507">
    <property type="term" value="C:chloroplast"/>
    <property type="evidence" value="ECO:0007669"/>
    <property type="project" value="TreeGrafter"/>
</dbReference>
<dbReference type="PROSITE" id="PS50991">
    <property type="entry name" value="PYR_CT"/>
    <property type="match status" value="1"/>
</dbReference>
<feature type="domain" description="Pyruvate carboxyltransferase" evidence="1">
    <location>
        <begin position="1"/>
        <end position="79"/>
    </location>
</feature>
<evidence type="ECO:0000313" key="2">
    <source>
        <dbReference type="EnsemblPlants" id="Bo02722s010.1"/>
    </source>
</evidence>
<dbReference type="STRING" id="109376.A0A0D2ZWA4"/>
<organism evidence="2 3">
    <name type="scientific">Brassica oleracea var. oleracea</name>
    <dbReference type="NCBI Taxonomy" id="109376"/>
    <lineage>
        <taxon>Eukaryota</taxon>
        <taxon>Viridiplantae</taxon>
        <taxon>Streptophyta</taxon>
        <taxon>Embryophyta</taxon>
        <taxon>Tracheophyta</taxon>
        <taxon>Spermatophyta</taxon>
        <taxon>Magnoliopsida</taxon>
        <taxon>eudicotyledons</taxon>
        <taxon>Gunneridae</taxon>
        <taxon>Pentapetalae</taxon>
        <taxon>rosids</taxon>
        <taxon>malvids</taxon>
        <taxon>Brassicales</taxon>
        <taxon>Brassicaceae</taxon>
        <taxon>Brassiceae</taxon>
        <taxon>Brassica</taxon>
    </lineage>
</organism>
<evidence type="ECO:0000259" key="1">
    <source>
        <dbReference type="PROSITE" id="PS50991"/>
    </source>
</evidence>
<accession>A0A0D2ZWA4</accession>
<sequence length="79" mass="8487">MAVSSVRYAKSLGFNDIQFGCEDAGSRSEKEFLCKILGETIKAGATTLNLGDTVGINMPQETRELVSYLKANTPGIDDV</sequence>
<dbReference type="Gene3D" id="3.20.20.70">
    <property type="entry name" value="Aldolase class I"/>
    <property type="match status" value="1"/>
</dbReference>
<dbReference type="PANTHER" id="PTHR10277:SF68">
    <property type="entry name" value="PYRUVATE CARBOXYLTRANSFERASE DOMAIN-CONTAINING PROTEIN"/>
    <property type="match status" value="1"/>
</dbReference>
<dbReference type="Gramene" id="Bo02722s010.1">
    <property type="protein sequence ID" value="Bo02722s010.1"/>
    <property type="gene ID" value="Bo02722s010"/>
</dbReference>
<reference evidence="2" key="2">
    <citation type="submission" date="2015-06" db="UniProtKB">
        <authorList>
            <consortium name="EnsemblPlants"/>
        </authorList>
    </citation>
    <scope>IDENTIFICATION</scope>
</reference>
<evidence type="ECO:0000313" key="3">
    <source>
        <dbReference type="Proteomes" id="UP000032141"/>
    </source>
</evidence>
<dbReference type="GO" id="GO:0003852">
    <property type="term" value="F:2-isopropylmalate synthase activity"/>
    <property type="evidence" value="ECO:0007669"/>
    <property type="project" value="TreeGrafter"/>
</dbReference>
<dbReference type="Pfam" id="PF00682">
    <property type="entry name" value="HMGL-like"/>
    <property type="match status" value="1"/>
</dbReference>
<dbReference type="Proteomes" id="UP000032141">
    <property type="component" value="Unassembled WGS sequence"/>
</dbReference>
<name>A0A0D2ZWA4_BRAOL</name>
<dbReference type="HOGENOM" id="CLU_2612980_0_0_1"/>
<proteinExistence type="predicted"/>
<dbReference type="EnsemblPlants" id="Bo02722s010.1">
    <property type="protein sequence ID" value="Bo02722s010.1"/>
    <property type="gene ID" value="Bo02722s010"/>
</dbReference>
<dbReference type="eggNOG" id="KOG2367">
    <property type="taxonomic scope" value="Eukaryota"/>
</dbReference>
<keyword evidence="3" id="KW-1185">Reference proteome</keyword>
<dbReference type="AlphaFoldDB" id="A0A0D2ZWA4"/>